<evidence type="ECO:0000313" key="4">
    <source>
        <dbReference type="Proteomes" id="UP000807469"/>
    </source>
</evidence>
<dbReference type="InterPro" id="IPR000246">
    <property type="entry name" value="Peptidase_T2"/>
</dbReference>
<organism evidence="3 4">
    <name type="scientific">Pholiota conissans</name>
    <dbReference type="NCBI Taxonomy" id="109636"/>
    <lineage>
        <taxon>Eukaryota</taxon>
        <taxon>Fungi</taxon>
        <taxon>Dikarya</taxon>
        <taxon>Basidiomycota</taxon>
        <taxon>Agaricomycotina</taxon>
        <taxon>Agaricomycetes</taxon>
        <taxon>Agaricomycetidae</taxon>
        <taxon>Agaricales</taxon>
        <taxon>Agaricineae</taxon>
        <taxon>Strophariaceae</taxon>
        <taxon>Pholiota</taxon>
    </lineage>
</organism>
<name>A0A9P6CVU1_9AGAR</name>
<gene>
    <name evidence="3" type="ORF">BDN70DRAFT_802080</name>
</gene>
<protein>
    <submittedName>
        <fullName evidence="3">N-terminal nucleophile aminohydrolase</fullName>
    </submittedName>
</protein>
<comment type="caution">
    <text evidence="3">The sequence shown here is derived from an EMBL/GenBank/DDBJ whole genome shotgun (WGS) entry which is preliminary data.</text>
</comment>
<dbReference type="AlphaFoldDB" id="A0A9P6CVU1"/>
<keyword evidence="4" id="KW-1185">Reference proteome</keyword>
<feature type="site" description="Cleavage; by autolysis" evidence="2">
    <location>
        <begin position="202"/>
        <end position="203"/>
    </location>
</feature>
<dbReference type="PANTHER" id="PTHR10188">
    <property type="entry name" value="L-ASPARAGINASE"/>
    <property type="match status" value="1"/>
</dbReference>
<dbReference type="GO" id="GO:0051604">
    <property type="term" value="P:protein maturation"/>
    <property type="evidence" value="ECO:0007669"/>
    <property type="project" value="TreeGrafter"/>
</dbReference>
<dbReference type="OrthoDB" id="77601at2759"/>
<evidence type="ECO:0000256" key="1">
    <source>
        <dbReference type="PIRSR" id="PIRSR600246-1"/>
    </source>
</evidence>
<dbReference type="InterPro" id="IPR029055">
    <property type="entry name" value="Ntn_hydrolases_N"/>
</dbReference>
<evidence type="ECO:0000256" key="2">
    <source>
        <dbReference type="PIRSR" id="PIRSR600246-3"/>
    </source>
</evidence>
<dbReference type="Proteomes" id="UP000807469">
    <property type="component" value="Unassembled WGS sequence"/>
</dbReference>
<dbReference type="Pfam" id="PF01112">
    <property type="entry name" value="Asparaginase_2"/>
    <property type="match status" value="1"/>
</dbReference>
<sequence>MPVAGYIVVHGGAGTHGRTNEKEVKSAVRKACIEGLSLSQSASADGFDSETCVEGSALSMVERAIVVLENNEHLNAGYGSNLTIDGMVECDASIIARGHSSILFGSVGAVSGVKNPIKLARSILDYSRIPDKLGRIAPLTLVSLGARKFAEERGLEVLPQEALVAPNARNQWKKWKQRLANIHSEEVMNVDDIQTGLRDVQDTVGAVAFHSRDGMAAGVSSGGLLLKHPGRVGEAAVYGAGCWATENMACSLTGTGEHIVREGLARRISEGLSTGTGEEKDPHEILNSVLIDFWESCTKLDEASPSVGVVLLVAAKDEDGVRMWCGFTTASMAVGYASLQNAKPKAVVFRHPNPKGDGRPRIFITSLLL</sequence>
<dbReference type="SUPFAM" id="SSF56235">
    <property type="entry name" value="N-terminal nucleophile aminohydrolases (Ntn hydrolases)"/>
    <property type="match status" value="1"/>
</dbReference>
<dbReference type="Gene3D" id="3.60.20.30">
    <property type="entry name" value="(Glycosyl)asparaginase"/>
    <property type="match status" value="1"/>
</dbReference>
<dbReference type="PANTHER" id="PTHR10188:SF8">
    <property type="entry name" value="THREONINE ASPARTASE 1"/>
    <property type="match status" value="1"/>
</dbReference>
<dbReference type="GO" id="GO:0005737">
    <property type="term" value="C:cytoplasm"/>
    <property type="evidence" value="ECO:0007669"/>
    <property type="project" value="TreeGrafter"/>
</dbReference>
<accession>A0A9P6CVU1</accession>
<reference evidence="3" key="1">
    <citation type="submission" date="2020-11" db="EMBL/GenBank/DDBJ databases">
        <authorList>
            <consortium name="DOE Joint Genome Institute"/>
            <person name="Ahrendt S."/>
            <person name="Riley R."/>
            <person name="Andreopoulos W."/>
            <person name="Labutti K."/>
            <person name="Pangilinan J."/>
            <person name="Ruiz-Duenas F.J."/>
            <person name="Barrasa J.M."/>
            <person name="Sanchez-Garcia M."/>
            <person name="Camarero S."/>
            <person name="Miyauchi S."/>
            <person name="Serrano A."/>
            <person name="Linde D."/>
            <person name="Babiker R."/>
            <person name="Drula E."/>
            <person name="Ayuso-Fernandez I."/>
            <person name="Pacheco R."/>
            <person name="Padilla G."/>
            <person name="Ferreira P."/>
            <person name="Barriuso J."/>
            <person name="Kellner H."/>
            <person name="Castanera R."/>
            <person name="Alfaro M."/>
            <person name="Ramirez L."/>
            <person name="Pisabarro A.G."/>
            <person name="Kuo A."/>
            <person name="Tritt A."/>
            <person name="Lipzen A."/>
            <person name="He G."/>
            <person name="Yan M."/>
            <person name="Ng V."/>
            <person name="Cullen D."/>
            <person name="Martin F."/>
            <person name="Rosso M.-N."/>
            <person name="Henrissat B."/>
            <person name="Hibbett D."/>
            <person name="Martinez A.T."/>
            <person name="Grigoriev I.V."/>
        </authorList>
    </citation>
    <scope>NUCLEOTIDE SEQUENCE</scope>
    <source>
        <strain evidence="3">CIRM-BRFM 674</strain>
    </source>
</reference>
<dbReference type="InterPro" id="IPR037464">
    <property type="entry name" value="Taspase1"/>
</dbReference>
<dbReference type="EMBL" id="MU155169">
    <property type="protein sequence ID" value="KAF9482151.1"/>
    <property type="molecule type" value="Genomic_DNA"/>
</dbReference>
<proteinExistence type="predicted"/>
<dbReference type="CDD" id="cd04514">
    <property type="entry name" value="Taspase1_like"/>
    <property type="match status" value="1"/>
</dbReference>
<evidence type="ECO:0000313" key="3">
    <source>
        <dbReference type="EMBL" id="KAF9482151.1"/>
    </source>
</evidence>
<dbReference type="GO" id="GO:0004298">
    <property type="term" value="F:threonine-type endopeptidase activity"/>
    <property type="evidence" value="ECO:0007669"/>
    <property type="project" value="InterPro"/>
</dbReference>
<feature type="active site" description="Nucleophile" evidence="1">
    <location>
        <position position="203"/>
    </location>
</feature>